<dbReference type="PANTHER" id="PTHR24276">
    <property type="entry name" value="POLYSERASE-RELATED"/>
    <property type="match status" value="1"/>
</dbReference>
<keyword evidence="3" id="KW-0720">Serine protease</keyword>
<keyword evidence="4" id="KW-0732">Signal</keyword>
<dbReference type="GO" id="GO:0006508">
    <property type="term" value="P:proteolysis"/>
    <property type="evidence" value="ECO:0007669"/>
    <property type="project" value="UniProtKB-KW"/>
</dbReference>
<dbReference type="OrthoDB" id="1496095at2"/>
<organism evidence="6 7">
    <name type="scientific">Asanoa ishikariensis</name>
    <dbReference type="NCBI Taxonomy" id="137265"/>
    <lineage>
        <taxon>Bacteria</taxon>
        <taxon>Bacillati</taxon>
        <taxon>Actinomycetota</taxon>
        <taxon>Actinomycetes</taxon>
        <taxon>Micromonosporales</taxon>
        <taxon>Micromonosporaceae</taxon>
        <taxon>Asanoa</taxon>
    </lineage>
</organism>
<comment type="similarity">
    <text evidence="1">Belongs to the peptidase S1 family.</text>
</comment>
<feature type="chain" id="PRO_5011627593" evidence="4">
    <location>
        <begin position="29"/>
        <end position="267"/>
    </location>
</feature>
<keyword evidence="7" id="KW-1185">Reference proteome</keyword>
<evidence type="ECO:0000259" key="5">
    <source>
        <dbReference type="PROSITE" id="PS50240"/>
    </source>
</evidence>
<dbReference type="InterPro" id="IPR009003">
    <property type="entry name" value="Peptidase_S1_PA"/>
</dbReference>
<dbReference type="PROSITE" id="PS00134">
    <property type="entry name" value="TRYPSIN_HIS"/>
    <property type="match status" value="1"/>
</dbReference>
<evidence type="ECO:0000256" key="4">
    <source>
        <dbReference type="SAM" id="SignalP"/>
    </source>
</evidence>
<protein>
    <submittedName>
        <fullName evidence="6">Trypsin</fullName>
    </submittedName>
</protein>
<feature type="signal peptide" evidence="4">
    <location>
        <begin position="1"/>
        <end position="28"/>
    </location>
</feature>
<keyword evidence="2" id="KW-1015">Disulfide bond</keyword>
<dbReference type="PANTHER" id="PTHR24276:SF98">
    <property type="entry name" value="FI18310P1-RELATED"/>
    <property type="match status" value="1"/>
</dbReference>
<dbReference type="InterPro" id="IPR001254">
    <property type="entry name" value="Trypsin_dom"/>
</dbReference>
<dbReference type="GO" id="GO:0004252">
    <property type="term" value="F:serine-type endopeptidase activity"/>
    <property type="evidence" value="ECO:0007669"/>
    <property type="project" value="InterPro"/>
</dbReference>
<dbReference type="InterPro" id="IPR043504">
    <property type="entry name" value="Peptidase_S1_PA_chymotrypsin"/>
</dbReference>
<dbReference type="Pfam" id="PF00089">
    <property type="entry name" value="Trypsin"/>
    <property type="match status" value="1"/>
</dbReference>
<evidence type="ECO:0000256" key="1">
    <source>
        <dbReference type="ARBA" id="ARBA00007664"/>
    </source>
</evidence>
<dbReference type="PRINTS" id="PR00722">
    <property type="entry name" value="CHYMOTRYPSIN"/>
</dbReference>
<dbReference type="InterPro" id="IPR033116">
    <property type="entry name" value="TRYPSIN_SER"/>
</dbReference>
<keyword evidence="3" id="KW-0378">Hydrolase</keyword>
<dbReference type="Gene3D" id="2.40.10.10">
    <property type="entry name" value="Trypsin-like serine proteases"/>
    <property type="match status" value="2"/>
</dbReference>
<dbReference type="AlphaFoldDB" id="A0A1H3QUW5"/>
<feature type="domain" description="Peptidase S1" evidence="5">
    <location>
        <begin position="37"/>
        <end position="260"/>
    </location>
</feature>
<sequence>MRGRRFQGAILVTALAAVLGLLTGPAQADDGAGQERIVGGSRVDEGSFPWVVRLSVGCGGSLIAPQVVLTAGHCVKGSGADTSIRVTGGSVDLQSSRARTVRSAYVYRSPGYSDAAAGDDWALIQLERAFDLPTLTLAADGTYDKGLFTVMGWGTTKEGSLTQQTRLRSAEVDFVSDSSCDRKYGKIDMAIVGSDMICAGKGGKDSCQGDSGGPLVRLDVNGSWLQIGIVSWGYGCARKDFPGVYSQVSAFGPEIAVGLAVLRSRLA</sequence>
<dbReference type="Proteomes" id="UP000199632">
    <property type="component" value="Unassembled WGS sequence"/>
</dbReference>
<dbReference type="STRING" id="137265.SAMN05421684_3212"/>
<reference evidence="7" key="1">
    <citation type="submission" date="2016-10" db="EMBL/GenBank/DDBJ databases">
        <authorList>
            <person name="Varghese N."/>
            <person name="Submissions S."/>
        </authorList>
    </citation>
    <scope>NUCLEOTIDE SEQUENCE [LARGE SCALE GENOMIC DNA]</scope>
    <source>
        <strain evidence="7">DSM 44718</strain>
    </source>
</reference>
<name>A0A1H3QUW5_9ACTN</name>
<dbReference type="PROSITE" id="PS00135">
    <property type="entry name" value="TRYPSIN_SER"/>
    <property type="match status" value="1"/>
</dbReference>
<evidence type="ECO:0000313" key="6">
    <source>
        <dbReference type="EMBL" id="SDZ17217.1"/>
    </source>
</evidence>
<dbReference type="InterPro" id="IPR001314">
    <property type="entry name" value="Peptidase_S1A"/>
</dbReference>
<dbReference type="FunFam" id="2.40.10.10:FF:000002">
    <property type="entry name" value="Transmembrane protease serine"/>
    <property type="match status" value="1"/>
</dbReference>
<evidence type="ECO:0000313" key="7">
    <source>
        <dbReference type="Proteomes" id="UP000199632"/>
    </source>
</evidence>
<gene>
    <name evidence="6" type="ORF">SAMN05421684_3212</name>
</gene>
<dbReference type="PROSITE" id="PS50240">
    <property type="entry name" value="TRYPSIN_DOM"/>
    <property type="match status" value="1"/>
</dbReference>
<dbReference type="SMART" id="SM00020">
    <property type="entry name" value="Tryp_SPc"/>
    <property type="match status" value="1"/>
</dbReference>
<keyword evidence="3" id="KW-0645">Protease</keyword>
<dbReference type="InterPro" id="IPR050430">
    <property type="entry name" value="Peptidase_S1"/>
</dbReference>
<evidence type="ECO:0000256" key="2">
    <source>
        <dbReference type="ARBA" id="ARBA00023157"/>
    </source>
</evidence>
<dbReference type="CDD" id="cd00190">
    <property type="entry name" value="Tryp_SPc"/>
    <property type="match status" value="1"/>
</dbReference>
<dbReference type="EMBL" id="FNQB01000002">
    <property type="protein sequence ID" value="SDZ17217.1"/>
    <property type="molecule type" value="Genomic_DNA"/>
</dbReference>
<accession>A0A1H3QUW5</accession>
<dbReference type="InterPro" id="IPR018114">
    <property type="entry name" value="TRYPSIN_HIS"/>
</dbReference>
<proteinExistence type="inferred from homology"/>
<dbReference type="SUPFAM" id="SSF50494">
    <property type="entry name" value="Trypsin-like serine proteases"/>
    <property type="match status" value="1"/>
</dbReference>
<evidence type="ECO:0000256" key="3">
    <source>
        <dbReference type="RuleBase" id="RU363034"/>
    </source>
</evidence>